<reference evidence="1" key="1">
    <citation type="submission" date="2020-05" db="EMBL/GenBank/DDBJ databases">
        <title>Large-scale comparative analyses of tick genomes elucidate their genetic diversity and vector capacities.</title>
        <authorList>
            <person name="Jia N."/>
            <person name="Wang J."/>
            <person name="Shi W."/>
            <person name="Du L."/>
            <person name="Sun Y."/>
            <person name="Zhan W."/>
            <person name="Jiang J."/>
            <person name="Wang Q."/>
            <person name="Zhang B."/>
            <person name="Ji P."/>
            <person name="Sakyi L.B."/>
            <person name="Cui X."/>
            <person name="Yuan T."/>
            <person name="Jiang B."/>
            <person name="Yang W."/>
            <person name="Lam T.T.-Y."/>
            <person name="Chang Q."/>
            <person name="Ding S."/>
            <person name="Wang X."/>
            <person name="Zhu J."/>
            <person name="Ruan X."/>
            <person name="Zhao L."/>
            <person name="Wei J."/>
            <person name="Que T."/>
            <person name="Du C."/>
            <person name="Cheng J."/>
            <person name="Dai P."/>
            <person name="Han X."/>
            <person name="Huang E."/>
            <person name="Gao Y."/>
            <person name="Liu J."/>
            <person name="Shao H."/>
            <person name="Ye R."/>
            <person name="Li L."/>
            <person name="Wei W."/>
            <person name="Wang X."/>
            <person name="Wang C."/>
            <person name="Yang T."/>
            <person name="Huo Q."/>
            <person name="Li W."/>
            <person name="Guo W."/>
            <person name="Chen H."/>
            <person name="Zhou L."/>
            <person name="Ni X."/>
            <person name="Tian J."/>
            <person name="Zhou Y."/>
            <person name="Sheng Y."/>
            <person name="Liu T."/>
            <person name="Pan Y."/>
            <person name="Xia L."/>
            <person name="Li J."/>
            <person name="Zhao F."/>
            <person name="Cao W."/>
        </authorList>
    </citation>
    <scope>NUCLEOTIDE SEQUENCE</scope>
    <source>
        <strain evidence="1">Hyas-2018</strain>
    </source>
</reference>
<accession>A0ACB7S785</accession>
<comment type="caution">
    <text evidence="1">The sequence shown here is derived from an EMBL/GenBank/DDBJ whole genome shotgun (WGS) entry which is preliminary data.</text>
</comment>
<protein>
    <submittedName>
        <fullName evidence="1">Uncharacterized protein</fullName>
    </submittedName>
</protein>
<dbReference type="Proteomes" id="UP000821845">
    <property type="component" value="Chromosome 5"/>
</dbReference>
<evidence type="ECO:0000313" key="1">
    <source>
        <dbReference type="EMBL" id="KAH6931052.1"/>
    </source>
</evidence>
<name>A0ACB7S785_HYAAI</name>
<keyword evidence="2" id="KW-1185">Reference proteome</keyword>
<gene>
    <name evidence="1" type="ORF">HPB50_021991</name>
</gene>
<proteinExistence type="predicted"/>
<organism evidence="1 2">
    <name type="scientific">Hyalomma asiaticum</name>
    <name type="common">Tick</name>
    <dbReference type="NCBI Taxonomy" id="266040"/>
    <lineage>
        <taxon>Eukaryota</taxon>
        <taxon>Metazoa</taxon>
        <taxon>Ecdysozoa</taxon>
        <taxon>Arthropoda</taxon>
        <taxon>Chelicerata</taxon>
        <taxon>Arachnida</taxon>
        <taxon>Acari</taxon>
        <taxon>Parasitiformes</taxon>
        <taxon>Ixodida</taxon>
        <taxon>Ixodoidea</taxon>
        <taxon>Ixodidae</taxon>
        <taxon>Hyalomminae</taxon>
        <taxon>Hyalomma</taxon>
    </lineage>
</organism>
<sequence>MDWQVEGESLPPEAFSEASRWLTVVARRSRAKSAHAERVAAIPTGVKPDENVAAQGRRDRSSAKAKIIRGARMPPLPKEHRQAEGWSEHQKDGPDSCGRGHMERCWHRSGEAGLGHNLLEFSTKHHGRPGLAPAPASRGRGSQRSSGLIRSVAAAEWDPPRAHATRSQSKLGMPRPWLEGILHSEWLRQAIPSSPAPTHPRQGKHSSYKKKCRELLSLVDRNVEFIWHQSLSYLRAITPTKSAATSDQDVVLPDNVKRILSLGPKYAVAPTKAPHSGHASRASSS</sequence>
<evidence type="ECO:0000313" key="2">
    <source>
        <dbReference type="Proteomes" id="UP000821845"/>
    </source>
</evidence>
<dbReference type="EMBL" id="CM023485">
    <property type="protein sequence ID" value="KAH6931052.1"/>
    <property type="molecule type" value="Genomic_DNA"/>
</dbReference>